<organism evidence="2">
    <name type="scientific">Anguilla anguilla</name>
    <name type="common">European freshwater eel</name>
    <name type="synonym">Muraena anguilla</name>
    <dbReference type="NCBI Taxonomy" id="7936"/>
    <lineage>
        <taxon>Eukaryota</taxon>
        <taxon>Metazoa</taxon>
        <taxon>Chordata</taxon>
        <taxon>Craniata</taxon>
        <taxon>Vertebrata</taxon>
        <taxon>Euteleostomi</taxon>
        <taxon>Actinopterygii</taxon>
        <taxon>Neopterygii</taxon>
        <taxon>Teleostei</taxon>
        <taxon>Anguilliformes</taxon>
        <taxon>Anguillidae</taxon>
        <taxon>Anguilla</taxon>
    </lineage>
</organism>
<evidence type="ECO:0000313" key="2">
    <source>
        <dbReference type="EMBL" id="JAH20488.1"/>
    </source>
</evidence>
<accession>A0A0E9QWK2</accession>
<protein>
    <submittedName>
        <fullName evidence="2">Uncharacterized protein</fullName>
    </submittedName>
</protein>
<dbReference type="AlphaFoldDB" id="A0A0E9QWK2"/>
<reference evidence="2" key="2">
    <citation type="journal article" date="2015" name="Fish Shellfish Immunol.">
        <title>Early steps in the European eel (Anguilla anguilla)-Vibrio vulnificus interaction in the gills: Role of the RtxA13 toxin.</title>
        <authorList>
            <person name="Callol A."/>
            <person name="Pajuelo D."/>
            <person name="Ebbesson L."/>
            <person name="Teles M."/>
            <person name="MacKenzie S."/>
            <person name="Amaro C."/>
        </authorList>
    </citation>
    <scope>NUCLEOTIDE SEQUENCE</scope>
</reference>
<dbReference type="EMBL" id="GBXM01088089">
    <property type="protein sequence ID" value="JAH20488.1"/>
    <property type="molecule type" value="Transcribed_RNA"/>
</dbReference>
<feature type="compositionally biased region" description="Polar residues" evidence="1">
    <location>
        <begin position="1"/>
        <end position="19"/>
    </location>
</feature>
<feature type="region of interest" description="Disordered" evidence="1">
    <location>
        <begin position="1"/>
        <end position="29"/>
    </location>
</feature>
<name>A0A0E9QWK2_ANGAN</name>
<evidence type="ECO:0000256" key="1">
    <source>
        <dbReference type="SAM" id="MobiDB-lite"/>
    </source>
</evidence>
<proteinExistence type="predicted"/>
<reference evidence="2" key="1">
    <citation type="submission" date="2014-11" db="EMBL/GenBank/DDBJ databases">
        <authorList>
            <person name="Amaro Gonzalez C."/>
        </authorList>
    </citation>
    <scope>NUCLEOTIDE SEQUENCE</scope>
</reference>
<sequence length="29" mass="3113">MNWTDTVTQPLSPSVQSKVNPALRSIAGN</sequence>